<keyword evidence="1" id="KW-1133">Transmembrane helix</keyword>
<keyword evidence="1" id="KW-0472">Membrane</keyword>
<evidence type="ECO:0000313" key="2">
    <source>
        <dbReference type="EMBL" id="MET3574436.1"/>
    </source>
</evidence>
<feature type="transmembrane region" description="Helical" evidence="1">
    <location>
        <begin position="92"/>
        <end position="110"/>
    </location>
</feature>
<reference evidence="2 3" key="1">
    <citation type="submission" date="2024-06" db="EMBL/GenBank/DDBJ databases">
        <title>Genomic Encyclopedia of Type Strains, Phase IV (KMG-IV): sequencing the most valuable type-strain genomes for metagenomic binning, comparative biology and taxonomic classification.</title>
        <authorList>
            <person name="Goeker M."/>
        </authorList>
    </citation>
    <scope>NUCLEOTIDE SEQUENCE [LARGE SCALE GENOMIC DNA]</scope>
    <source>
        <strain evidence="2 3">DSM 26128</strain>
    </source>
</reference>
<proteinExistence type="predicted"/>
<feature type="transmembrane region" description="Helical" evidence="1">
    <location>
        <begin position="122"/>
        <end position="142"/>
    </location>
</feature>
<dbReference type="Proteomes" id="UP001549099">
    <property type="component" value="Unassembled WGS sequence"/>
</dbReference>
<feature type="transmembrane region" description="Helical" evidence="1">
    <location>
        <begin position="62"/>
        <end position="80"/>
    </location>
</feature>
<sequence>MANQRSRWMGQAAAAGLIAGVFLGVLLYAAEKLTGLRVYTLLMNVDYVPVLKEYPFPAPVEFLFHLIVSVILAIVLLWLVRHFRWTGRRLAGWMVALNGIVGLCIWPVTALSERTPEIGDPAALGVWLAAHLLYGGVLAWMFRRTPRKEGSSILS</sequence>
<name>A0ABV2G826_9BACL</name>
<protein>
    <submittedName>
        <fullName evidence="2">Uncharacterized protein</fullName>
    </submittedName>
</protein>
<evidence type="ECO:0000256" key="1">
    <source>
        <dbReference type="SAM" id="Phobius"/>
    </source>
</evidence>
<feature type="transmembrane region" description="Helical" evidence="1">
    <location>
        <begin position="12"/>
        <end position="30"/>
    </location>
</feature>
<keyword evidence="1" id="KW-0812">Transmembrane</keyword>
<accession>A0ABV2G826</accession>
<comment type="caution">
    <text evidence="2">The sequence shown here is derived from an EMBL/GenBank/DDBJ whole genome shotgun (WGS) entry which is preliminary data.</text>
</comment>
<organism evidence="2 3">
    <name type="scientific">Bhargavaea ullalensis</name>
    <dbReference type="NCBI Taxonomy" id="1265685"/>
    <lineage>
        <taxon>Bacteria</taxon>
        <taxon>Bacillati</taxon>
        <taxon>Bacillota</taxon>
        <taxon>Bacilli</taxon>
        <taxon>Bacillales</taxon>
        <taxon>Caryophanaceae</taxon>
        <taxon>Bhargavaea</taxon>
    </lineage>
</organism>
<keyword evidence="3" id="KW-1185">Reference proteome</keyword>
<evidence type="ECO:0000313" key="3">
    <source>
        <dbReference type="Proteomes" id="UP001549099"/>
    </source>
</evidence>
<dbReference type="EMBL" id="JBEPLW010000001">
    <property type="protein sequence ID" value="MET3574436.1"/>
    <property type="molecule type" value="Genomic_DNA"/>
</dbReference>
<dbReference type="RefSeq" id="WP_354194598.1">
    <property type="nucleotide sequence ID" value="NZ_JBEPLW010000001.1"/>
</dbReference>
<gene>
    <name evidence="2" type="ORF">ABID49_000312</name>
</gene>